<gene>
    <name evidence="3" type="ORF">SAMN04488568_10989</name>
</gene>
<keyword evidence="4" id="KW-1185">Reference proteome</keyword>
<evidence type="ECO:0000313" key="3">
    <source>
        <dbReference type="EMBL" id="SDM34175.1"/>
    </source>
</evidence>
<dbReference type="OrthoDB" id="9794403at2"/>
<dbReference type="EMBL" id="FNHG01000009">
    <property type="protein sequence ID" value="SDM34175.1"/>
    <property type="molecule type" value="Genomic_DNA"/>
</dbReference>
<evidence type="ECO:0000259" key="2">
    <source>
        <dbReference type="SMART" id="SM01321"/>
    </source>
</evidence>
<dbReference type="GO" id="GO:0004803">
    <property type="term" value="F:transposase activity"/>
    <property type="evidence" value="ECO:0007669"/>
    <property type="project" value="InterPro"/>
</dbReference>
<proteinExistence type="predicted"/>
<feature type="region of interest" description="Disordered" evidence="1">
    <location>
        <begin position="190"/>
        <end position="210"/>
    </location>
</feature>
<feature type="domain" description="Transposase IS200-like" evidence="2">
    <location>
        <begin position="9"/>
        <end position="123"/>
    </location>
</feature>
<dbReference type="Proteomes" id="UP000199759">
    <property type="component" value="Unassembled WGS sequence"/>
</dbReference>
<evidence type="ECO:0000313" key="4">
    <source>
        <dbReference type="Proteomes" id="UP000199759"/>
    </source>
</evidence>
<dbReference type="SUPFAM" id="SSF143422">
    <property type="entry name" value="Transposase IS200-like"/>
    <property type="match status" value="1"/>
</dbReference>
<dbReference type="GO" id="GO:0006313">
    <property type="term" value="P:DNA transposition"/>
    <property type="evidence" value="ECO:0007669"/>
    <property type="project" value="InterPro"/>
</dbReference>
<dbReference type="Pfam" id="PF01797">
    <property type="entry name" value="Y1_Tnp"/>
    <property type="match status" value="1"/>
</dbReference>
<dbReference type="RefSeq" id="WP_091769831.1">
    <property type="nucleotide sequence ID" value="NZ_FNHG01000009.1"/>
</dbReference>
<dbReference type="SMART" id="SM01321">
    <property type="entry name" value="Y1_Tnp"/>
    <property type="match status" value="1"/>
</dbReference>
<dbReference type="PANTHER" id="PTHR34322">
    <property type="entry name" value="TRANSPOSASE, Y1_TNP DOMAIN-CONTAINING"/>
    <property type="match status" value="1"/>
</dbReference>
<dbReference type="InterPro" id="IPR002686">
    <property type="entry name" value="Transposase_17"/>
</dbReference>
<sequence>MPRKARHVLPHYPHHVTQRGNRRQPTFFQDSDYRLYLELMQQACSARGVLCWAYCLMPNHVHLVLEPPEEGALAATVGWAHQAYCRAINRREGWTGSLWQGRFSSCAMDETHALVAVRYVELNPVRAGLRRRAQEWQWSSAASRVFGLENRLLCRPPILRGIRDWQAYLDTGLTAAQEAQLGYFTQSGQPMMDAASPGHAPASPVRVPTR</sequence>
<reference evidence="3 4" key="1">
    <citation type="submission" date="2016-10" db="EMBL/GenBank/DDBJ databases">
        <authorList>
            <person name="de Groot N.N."/>
        </authorList>
    </citation>
    <scope>NUCLEOTIDE SEQUENCE [LARGE SCALE GENOMIC DNA]</scope>
    <source>
        <strain evidence="3 4">DSM 16077</strain>
    </source>
</reference>
<dbReference type="AlphaFoldDB" id="A0A1G9SH97"/>
<dbReference type="STRING" id="144026.SAMN04488568_10989"/>
<organism evidence="3 4">
    <name type="scientific">Maricaulis salignorans</name>
    <dbReference type="NCBI Taxonomy" id="144026"/>
    <lineage>
        <taxon>Bacteria</taxon>
        <taxon>Pseudomonadati</taxon>
        <taxon>Pseudomonadota</taxon>
        <taxon>Alphaproteobacteria</taxon>
        <taxon>Maricaulales</taxon>
        <taxon>Maricaulaceae</taxon>
        <taxon>Maricaulis</taxon>
    </lineage>
</organism>
<name>A0A1G9SH97_9PROT</name>
<protein>
    <submittedName>
        <fullName evidence="3">Putative transposase</fullName>
    </submittedName>
</protein>
<dbReference type="GO" id="GO:0003677">
    <property type="term" value="F:DNA binding"/>
    <property type="evidence" value="ECO:0007669"/>
    <property type="project" value="InterPro"/>
</dbReference>
<evidence type="ECO:0000256" key="1">
    <source>
        <dbReference type="SAM" id="MobiDB-lite"/>
    </source>
</evidence>
<dbReference type="Gene3D" id="3.30.70.1290">
    <property type="entry name" value="Transposase IS200-like"/>
    <property type="match status" value="1"/>
</dbReference>
<accession>A0A1G9SH97</accession>
<dbReference type="PANTHER" id="PTHR34322:SF2">
    <property type="entry name" value="TRANSPOSASE IS200-LIKE DOMAIN-CONTAINING PROTEIN"/>
    <property type="match status" value="1"/>
</dbReference>
<dbReference type="InterPro" id="IPR036515">
    <property type="entry name" value="Transposase_17_sf"/>
</dbReference>